<proteinExistence type="predicted"/>
<keyword evidence="3" id="KW-1185">Reference proteome</keyword>
<organism evidence="2 3">
    <name type="scientific">Penaeus vannamei</name>
    <name type="common">Whiteleg shrimp</name>
    <name type="synonym">Litopenaeus vannamei</name>
    <dbReference type="NCBI Taxonomy" id="6689"/>
    <lineage>
        <taxon>Eukaryota</taxon>
        <taxon>Metazoa</taxon>
        <taxon>Ecdysozoa</taxon>
        <taxon>Arthropoda</taxon>
        <taxon>Crustacea</taxon>
        <taxon>Multicrustacea</taxon>
        <taxon>Malacostraca</taxon>
        <taxon>Eumalacostraca</taxon>
        <taxon>Eucarida</taxon>
        <taxon>Decapoda</taxon>
        <taxon>Dendrobranchiata</taxon>
        <taxon>Penaeoidea</taxon>
        <taxon>Penaeidae</taxon>
        <taxon>Penaeus</taxon>
    </lineage>
</organism>
<sequence>MADCLSGEYPSSVDFNTENESTKPSRKMYGQASSLKPIKQSFGKKIYKASEILQSSDITDDERIDQPVPSLSQVDQDMVRLLQELKKMRTDSTASESEPPTHDTSFDQDPASITLHKLSQVSTILSQYVAQSPAS</sequence>
<evidence type="ECO:0000313" key="2">
    <source>
        <dbReference type="EMBL" id="ROT66286.1"/>
    </source>
</evidence>
<dbReference type="EMBL" id="QCYY01002963">
    <property type="protein sequence ID" value="ROT66286.1"/>
    <property type="molecule type" value="Genomic_DNA"/>
</dbReference>
<dbReference type="AlphaFoldDB" id="A0A423SPZ0"/>
<comment type="caution">
    <text evidence="2">The sequence shown here is derived from an EMBL/GenBank/DDBJ whole genome shotgun (WGS) entry which is preliminary data.</text>
</comment>
<evidence type="ECO:0000313" key="3">
    <source>
        <dbReference type="Proteomes" id="UP000283509"/>
    </source>
</evidence>
<feature type="region of interest" description="Disordered" evidence="1">
    <location>
        <begin position="1"/>
        <end position="34"/>
    </location>
</feature>
<protein>
    <submittedName>
        <fullName evidence="2">Uncharacterized protein</fullName>
    </submittedName>
</protein>
<dbReference type="OrthoDB" id="6364820at2759"/>
<feature type="region of interest" description="Disordered" evidence="1">
    <location>
        <begin position="86"/>
        <end position="111"/>
    </location>
</feature>
<reference evidence="2 3" key="1">
    <citation type="submission" date="2018-04" db="EMBL/GenBank/DDBJ databases">
        <authorList>
            <person name="Zhang X."/>
            <person name="Yuan J."/>
            <person name="Li F."/>
            <person name="Xiang J."/>
        </authorList>
    </citation>
    <scope>NUCLEOTIDE SEQUENCE [LARGE SCALE GENOMIC DNA]</scope>
    <source>
        <tissue evidence="2">Muscle</tissue>
    </source>
</reference>
<gene>
    <name evidence="2" type="ORF">C7M84_015699</name>
</gene>
<evidence type="ECO:0000256" key="1">
    <source>
        <dbReference type="SAM" id="MobiDB-lite"/>
    </source>
</evidence>
<name>A0A423SPZ0_PENVA</name>
<accession>A0A423SPZ0</accession>
<dbReference type="Proteomes" id="UP000283509">
    <property type="component" value="Unassembled WGS sequence"/>
</dbReference>
<reference evidence="2 3" key="2">
    <citation type="submission" date="2019-01" db="EMBL/GenBank/DDBJ databases">
        <title>The decoding of complex shrimp genome reveals the adaptation for benthos swimmer, frequently molting mechanism and breeding impact on genome.</title>
        <authorList>
            <person name="Sun Y."/>
            <person name="Gao Y."/>
            <person name="Yu Y."/>
        </authorList>
    </citation>
    <scope>NUCLEOTIDE SEQUENCE [LARGE SCALE GENOMIC DNA]</scope>
    <source>
        <tissue evidence="2">Muscle</tissue>
    </source>
</reference>